<keyword evidence="1" id="KW-0812">Transmembrane</keyword>
<dbReference type="AlphaFoldDB" id="A0A157QB94"/>
<name>A0A157QB94_9BORD</name>
<evidence type="ECO:0000256" key="1">
    <source>
        <dbReference type="SAM" id="Phobius"/>
    </source>
</evidence>
<keyword evidence="1" id="KW-0472">Membrane</keyword>
<evidence type="ECO:0000313" key="3">
    <source>
        <dbReference type="Proteomes" id="UP000077037"/>
    </source>
</evidence>
<feature type="transmembrane region" description="Helical" evidence="1">
    <location>
        <begin position="56"/>
        <end position="76"/>
    </location>
</feature>
<dbReference type="Proteomes" id="UP000077037">
    <property type="component" value="Unassembled WGS sequence"/>
</dbReference>
<organism evidence="2 3">
    <name type="scientific">Bordetella ansorpii</name>
    <dbReference type="NCBI Taxonomy" id="288768"/>
    <lineage>
        <taxon>Bacteria</taxon>
        <taxon>Pseudomonadati</taxon>
        <taxon>Pseudomonadota</taxon>
        <taxon>Betaproteobacteria</taxon>
        <taxon>Burkholderiales</taxon>
        <taxon>Alcaligenaceae</taxon>
        <taxon>Bordetella</taxon>
    </lineage>
</organism>
<evidence type="ECO:0000313" key="2">
    <source>
        <dbReference type="EMBL" id="SAI42359.1"/>
    </source>
</evidence>
<protein>
    <submittedName>
        <fullName evidence="2">Uncharacterized protein</fullName>
    </submittedName>
</protein>
<gene>
    <name evidence="2" type="ORF">SAMEA1982600_03403</name>
</gene>
<dbReference type="EMBL" id="FKBS01000017">
    <property type="protein sequence ID" value="SAI42359.1"/>
    <property type="molecule type" value="Genomic_DNA"/>
</dbReference>
<proteinExistence type="predicted"/>
<reference evidence="2 3" key="1">
    <citation type="submission" date="2016-03" db="EMBL/GenBank/DDBJ databases">
        <authorList>
            <consortium name="Pathogen Informatics"/>
        </authorList>
    </citation>
    <scope>NUCLEOTIDE SEQUENCE [LARGE SCALE GENOMIC DNA]</scope>
    <source>
        <strain evidence="2 3">NCTC13364</strain>
    </source>
</reference>
<accession>A0A157QB94</accession>
<keyword evidence="1" id="KW-1133">Transmembrane helix</keyword>
<sequence>MNAAAWLWRSRNSRSSSGYFYFTAVTSCRYGGGSGVCPARAGRGPLQPYQAPNANIFGWLGTMRMPIVLMPFWVLIEVRRVVGAQRFR</sequence>